<comment type="cofactor">
    <cofactor evidence="9">
        <name>Fe(2+)</name>
        <dbReference type="ChEBI" id="CHEBI:29033"/>
    </cofactor>
    <text evidence="9">Binds 2 Fe(2+) ions per subunit.</text>
</comment>
<gene>
    <name evidence="10" type="ORF">MNEG_5690</name>
</gene>
<dbReference type="Pfam" id="PF13646">
    <property type="entry name" value="HEAT_2"/>
    <property type="match status" value="2"/>
</dbReference>
<comment type="caution">
    <text evidence="9">Lacks conserved residue(s) required for the propagation of feature annotation.</text>
</comment>
<evidence type="ECO:0000256" key="6">
    <source>
        <dbReference type="ARBA" id="ARBA00023004"/>
    </source>
</evidence>
<dbReference type="Proteomes" id="UP000054498">
    <property type="component" value="Unassembled WGS sequence"/>
</dbReference>
<feature type="binding site" evidence="9">
    <location>
        <position position="64"/>
    </location>
    <ligand>
        <name>Fe cation</name>
        <dbReference type="ChEBI" id="CHEBI:24875"/>
        <label>1</label>
    </ligand>
</feature>
<dbReference type="GeneID" id="25738567"/>
<organism evidence="10 11">
    <name type="scientific">Monoraphidium neglectum</name>
    <dbReference type="NCBI Taxonomy" id="145388"/>
    <lineage>
        <taxon>Eukaryota</taxon>
        <taxon>Viridiplantae</taxon>
        <taxon>Chlorophyta</taxon>
        <taxon>core chlorophytes</taxon>
        <taxon>Chlorophyceae</taxon>
        <taxon>CS clade</taxon>
        <taxon>Sphaeropleales</taxon>
        <taxon>Selenastraceae</taxon>
        <taxon>Monoraphidium</taxon>
    </lineage>
</organism>
<protein>
    <recommendedName>
        <fullName evidence="9">Deoxyhypusine hydroxylase</fullName>
        <shortName evidence="9">DOHH</shortName>
        <ecNumber evidence="9">1.14.99.29</ecNumber>
    </recommendedName>
    <alternativeName>
        <fullName evidence="9">Deoxyhypusine dioxygenase</fullName>
    </alternativeName>
    <alternativeName>
        <fullName evidence="9">Deoxyhypusine monooxygenase</fullName>
    </alternativeName>
</protein>
<dbReference type="InterPro" id="IPR027517">
    <property type="entry name" value="Deoxyhypusine_hydroxylase"/>
</dbReference>
<dbReference type="SUPFAM" id="SSF48371">
    <property type="entry name" value="ARM repeat"/>
    <property type="match status" value="1"/>
</dbReference>
<feature type="binding site" evidence="9">
    <location>
        <position position="97"/>
    </location>
    <ligand>
        <name>Fe cation</name>
        <dbReference type="ChEBI" id="CHEBI:24875"/>
        <label>1</label>
    </ligand>
</feature>
<proteinExistence type="inferred from homology"/>
<evidence type="ECO:0000256" key="5">
    <source>
        <dbReference type="ARBA" id="ARBA00023002"/>
    </source>
</evidence>
<keyword evidence="5 9" id="KW-0560">Oxidoreductase</keyword>
<dbReference type="InterPro" id="IPR011989">
    <property type="entry name" value="ARM-like"/>
</dbReference>
<dbReference type="HAMAP" id="MF_03101">
    <property type="entry name" value="Deoxyhypusine_hydroxylase"/>
    <property type="match status" value="1"/>
</dbReference>
<dbReference type="PANTHER" id="PTHR12697">
    <property type="entry name" value="PBS LYASE HEAT-LIKE PROTEIN"/>
    <property type="match status" value="1"/>
</dbReference>
<accession>A0A0D2MP27</accession>
<dbReference type="KEGG" id="mng:MNEG_5690"/>
<dbReference type="InterPro" id="IPR016024">
    <property type="entry name" value="ARM-type_fold"/>
</dbReference>
<evidence type="ECO:0000256" key="3">
    <source>
        <dbReference type="ARBA" id="ARBA00022723"/>
    </source>
</evidence>
<dbReference type="OrthoDB" id="421002at2759"/>
<evidence type="ECO:0000256" key="2">
    <source>
        <dbReference type="ARBA" id="ARBA00005041"/>
    </source>
</evidence>
<evidence type="ECO:0000256" key="1">
    <source>
        <dbReference type="ARBA" id="ARBA00000068"/>
    </source>
</evidence>
<dbReference type="InterPro" id="IPR004155">
    <property type="entry name" value="PBS_lyase_HEAT"/>
</dbReference>
<keyword evidence="8 9" id="KW-0386">Hypusine biosynthesis</keyword>
<feature type="binding site" evidence="9">
    <location>
        <position position="253"/>
    </location>
    <ligand>
        <name>Fe cation</name>
        <dbReference type="ChEBI" id="CHEBI:24875"/>
        <label>2</label>
    </ligand>
</feature>
<dbReference type="STRING" id="145388.A0A0D2MP27"/>
<reference evidence="10 11" key="1">
    <citation type="journal article" date="2013" name="BMC Genomics">
        <title>Reconstruction of the lipid metabolism for the microalga Monoraphidium neglectum from its genome sequence reveals characteristics suitable for biofuel production.</title>
        <authorList>
            <person name="Bogen C."/>
            <person name="Al-Dilaimi A."/>
            <person name="Albersmeier A."/>
            <person name="Wichmann J."/>
            <person name="Grundmann M."/>
            <person name="Rupp O."/>
            <person name="Lauersen K.J."/>
            <person name="Blifernez-Klassen O."/>
            <person name="Kalinowski J."/>
            <person name="Goesmann A."/>
            <person name="Mussgnug J.H."/>
            <person name="Kruse O."/>
        </authorList>
    </citation>
    <scope>NUCLEOTIDE SEQUENCE [LARGE SCALE GENOMIC DNA]</scope>
    <source>
        <strain evidence="10 11">SAG 48.87</strain>
    </source>
</reference>
<feature type="binding site" evidence="9">
    <location>
        <position position="252"/>
    </location>
    <ligand>
        <name>Fe cation</name>
        <dbReference type="ChEBI" id="CHEBI:24875"/>
        <label>2</label>
    </ligand>
</feature>
<evidence type="ECO:0000313" key="11">
    <source>
        <dbReference type="Proteomes" id="UP000054498"/>
    </source>
</evidence>
<dbReference type="Pfam" id="PF03130">
    <property type="entry name" value="HEAT_PBS"/>
    <property type="match status" value="1"/>
</dbReference>
<feature type="binding site" evidence="9">
    <location>
        <position position="98"/>
    </location>
    <ligand>
        <name>Fe cation</name>
        <dbReference type="ChEBI" id="CHEBI:24875"/>
        <label>1</label>
    </ligand>
</feature>
<dbReference type="Gene3D" id="1.25.10.10">
    <property type="entry name" value="Leucine-rich Repeat Variant"/>
    <property type="match status" value="2"/>
</dbReference>
<feature type="binding site" evidence="9">
    <location>
        <position position="219"/>
    </location>
    <ligand>
        <name>Fe cation</name>
        <dbReference type="ChEBI" id="CHEBI:24875"/>
        <label>2</label>
    </ligand>
</feature>
<dbReference type="EMBL" id="KK101086">
    <property type="protein sequence ID" value="KIZ02262.1"/>
    <property type="molecule type" value="Genomic_DNA"/>
</dbReference>
<evidence type="ECO:0000313" key="10">
    <source>
        <dbReference type="EMBL" id="KIZ02262.1"/>
    </source>
</evidence>
<evidence type="ECO:0000256" key="7">
    <source>
        <dbReference type="ARBA" id="ARBA00023033"/>
    </source>
</evidence>
<evidence type="ECO:0000256" key="4">
    <source>
        <dbReference type="ARBA" id="ARBA00022737"/>
    </source>
</evidence>
<evidence type="ECO:0000256" key="9">
    <source>
        <dbReference type="HAMAP-Rule" id="MF_03101"/>
    </source>
</evidence>
<dbReference type="UniPathway" id="UPA00354"/>
<comment type="similarity">
    <text evidence="9">Belongs to the deoxyhypusine hydroxylase family.</text>
</comment>
<keyword evidence="7 9" id="KW-0503">Monooxygenase</keyword>
<feature type="binding site" evidence="9">
    <location>
        <position position="220"/>
    </location>
    <ligand>
        <name>Fe cation</name>
        <dbReference type="ChEBI" id="CHEBI:24875"/>
        <label>2</label>
    </ligand>
</feature>
<keyword evidence="4" id="KW-0677">Repeat</keyword>
<dbReference type="AlphaFoldDB" id="A0A0D2MP27"/>
<dbReference type="PANTHER" id="PTHR12697:SF5">
    <property type="entry name" value="DEOXYHYPUSINE HYDROXYLASE"/>
    <property type="match status" value="1"/>
</dbReference>
<sequence>MANLAKLVEVAPEAVQSLEAKLRARETSLPEKYRVLFSLRNIDGKGAHDALALALRDGSALFRHDVAFCMGQRQDPAAVEVLQAVLADTSEHPMVRHEAGEALGAIGRPECLDSLRRHARDAAPEVAETCQLALERIEFLQQAGPAGLRGGDSPYMSVDPTPPFPLETPMEQLRQILLDPNQRMFDRYRALFALRNRGGDEAVAVLCEAFGAASALLKHEVAYVLGQLQHPLSVPTLGRVLRDQREHAMVRHEAAEALGAVADPGCVALLRAHAADAEPIVAHSCVVALDVLEHEASGAFEYCAAVGGPAGAAGGAAVAAH</sequence>
<dbReference type="GO" id="GO:0019135">
    <property type="term" value="F:deoxyhypusine monooxygenase activity"/>
    <property type="evidence" value="ECO:0007669"/>
    <property type="project" value="UniProtKB-UniRule"/>
</dbReference>
<dbReference type="RefSeq" id="XP_013901281.1">
    <property type="nucleotide sequence ID" value="XM_014045827.1"/>
</dbReference>
<comment type="pathway">
    <text evidence="2 9">Protein modification; eIF5A hypusination.</text>
</comment>
<dbReference type="EC" id="1.14.99.29" evidence="9"/>
<dbReference type="GO" id="GO:0046872">
    <property type="term" value="F:metal ion binding"/>
    <property type="evidence" value="ECO:0007669"/>
    <property type="project" value="UniProtKB-KW"/>
</dbReference>
<dbReference type="SMART" id="SM00567">
    <property type="entry name" value="EZ_HEAT"/>
    <property type="match status" value="6"/>
</dbReference>
<comment type="function">
    <text evidence="9">Catalyzes the hydroxylation of the N(6)-(4-aminobutyl)-L-lysine intermediate to form hypusine, an essential post-translational modification only found in mature eIF-5A factor.</text>
</comment>
<evidence type="ECO:0000256" key="8">
    <source>
        <dbReference type="ARBA" id="ARBA00023256"/>
    </source>
</evidence>
<comment type="catalytic activity">
    <reaction evidence="1 9">
        <text>[eIF5A protein]-deoxyhypusine + AH2 + O2 = [eIF5A protein]-hypusine + A + H2O</text>
        <dbReference type="Rhea" id="RHEA:14101"/>
        <dbReference type="Rhea" id="RHEA-COMP:10144"/>
        <dbReference type="Rhea" id="RHEA-COMP:12592"/>
        <dbReference type="ChEBI" id="CHEBI:13193"/>
        <dbReference type="ChEBI" id="CHEBI:15377"/>
        <dbReference type="ChEBI" id="CHEBI:15379"/>
        <dbReference type="ChEBI" id="CHEBI:17499"/>
        <dbReference type="ChEBI" id="CHEBI:82657"/>
        <dbReference type="ChEBI" id="CHEBI:91175"/>
        <dbReference type="EC" id="1.14.99.29"/>
    </reaction>
</comment>
<dbReference type="FunFam" id="1.25.10.10:FF:000099">
    <property type="entry name" value="Deoxyhypusine hydroxylase"/>
    <property type="match status" value="1"/>
</dbReference>
<name>A0A0D2MP27_9CHLO</name>
<keyword evidence="6 9" id="KW-0408">Iron</keyword>
<keyword evidence="3 9" id="KW-0479">Metal-binding</keyword>
<keyword evidence="11" id="KW-1185">Reference proteome</keyword>